<organism evidence="2">
    <name type="scientific">Ceratitis capitata</name>
    <name type="common">Mediterranean fruit fly</name>
    <name type="synonym">Tephritis capitata</name>
    <dbReference type="NCBI Taxonomy" id="7213"/>
    <lineage>
        <taxon>Eukaryota</taxon>
        <taxon>Metazoa</taxon>
        <taxon>Ecdysozoa</taxon>
        <taxon>Arthropoda</taxon>
        <taxon>Hexapoda</taxon>
        <taxon>Insecta</taxon>
        <taxon>Pterygota</taxon>
        <taxon>Neoptera</taxon>
        <taxon>Endopterygota</taxon>
        <taxon>Diptera</taxon>
        <taxon>Brachycera</taxon>
        <taxon>Muscomorpha</taxon>
        <taxon>Tephritoidea</taxon>
        <taxon>Tephritidae</taxon>
        <taxon>Ceratitis</taxon>
        <taxon>Ceratitis</taxon>
    </lineage>
</organism>
<name>W8AJL3_CERCA</name>
<feature type="non-terminal residue" evidence="2">
    <location>
        <position position="1"/>
    </location>
</feature>
<reference evidence="2" key="1">
    <citation type="submission" date="2013-07" db="EMBL/GenBank/DDBJ databases">
        <authorList>
            <person name="Geib S."/>
        </authorList>
    </citation>
    <scope>NUCLEOTIDE SEQUENCE</scope>
</reference>
<sequence length="135" mass="15270">TAELLLETTTATAAAAWQRLRHWVWKGAYGHQQAEQEAHKSKDSHFATKVCCRLLSIQNRFCYLYRKTVVKFDNMCCSGGLPALLTLNDVTLTPVFVSVNFLIFVVIVIKHILHCSRFQFFQSHFGGFVALSAGF</sequence>
<feature type="transmembrane region" description="Helical" evidence="1">
    <location>
        <begin position="92"/>
        <end position="113"/>
    </location>
</feature>
<protein>
    <submittedName>
        <fullName evidence="2">Uncharacterized protein</fullName>
    </submittedName>
</protein>
<keyword evidence="1" id="KW-0472">Membrane</keyword>
<evidence type="ECO:0000256" key="1">
    <source>
        <dbReference type="SAM" id="Phobius"/>
    </source>
</evidence>
<reference evidence="2" key="2">
    <citation type="journal article" date="2014" name="BMC Genomics">
        <title>A genomic perspective to assessing quality of mass-reared SIT flies used in Mediterranean fruit fly (Ceratitis capitata) eradication in California.</title>
        <authorList>
            <person name="Calla B."/>
            <person name="Hall B."/>
            <person name="Hou S."/>
            <person name="Geib S.M."/>
        </authorList>
    </citation>
    <scope>NUCLEOTIDE SEQUENCE</scope>
</reference>
<proteinExistence type="evidence at transcript level"/>
<accession>W8AJL3</accession>
<dbReference type="AlphaFoldDB" id="W8AJL3"/>
<keyword evidence="1" id="KW-1133">Transmembrane helix</keyword>
<keyword evidence="1" id="KW-0812">Transmembrane</keyword>
<dbReference type="EMBL" id="GAMC01021667">
    <property type="protein sequence ID" value="JAB84888.1"/>
    <property type="molecule type" value="mRNA"/>
</dbReference>
<evidence type="ECO:0000313" key="2">
    <source>
        <dbReference type="EMBL" id="JAB84888.1"/>
    </source>
</evidence>
<feature type="non-terminal residue" evidence="2">
    <location>
        <position position="135"/>
    </location>
</feature>